<dbReference type="AlphaFoldDB" id="A0A2S6ND60"/>
<gene>
    <name evidence="1" type="ORF">CCR94_05035</name>
</gene>
<reference evidence="1 2" key="1">
    <citation type="journal article" date="2018" name="Arch. Microbiol.">
        <title>New insights into the metabolic potential of the phototrophic purple bacterium Rhodopila globiformis DSM 161(T) from its draft genome sequence and evidence for a vanadium-dependent nitrogenase.</title>
        <authorList>
            <person name="Imhoff J.F."/>
            <person name="Rahn T."/>
            <person name="Kunzel S."/>
            <person name="Neulinger S.C."/>
        </authorList>
    </citation>
    <scope>NUCLEOTIDE SEQUENCE [LARGE SCALE GENOMIC DNA]</scope>
    <source>
        <strain evidence="1 2">DSM 16996</strain>
    </source>
</reference>
<sequence length="391" mass="40703">MNESKRPSYQGPAALSLGFRPFFLAGAVWAVVAVIVWLPQFFGELSLAGALQPMDWHAHETVFGYGGAVVTGFLLTAVPNWTGRPPLQGKPLAALVLLWLAGRAAVLLSAQLGWAVAALIDCAFLVTVCGVIGREIVAGNNNKNFKVLIFVGLLACANIAFHIEAHVSGDAAHGRRFGVAALVALVMLIGGRVIPSFTQTFLARRGQGRSPRAFSRFDALCLALSVPALAAWTLYPENQYVGLALIAAGLVNVARLARWAGERTGAEPLVAILHLAYAFIPLGFILTGLAACTGALPVSAGLHAWGVGAIGAMTLAVMTRASLGHTGRPLSAGRATQAIYAAVVLAALARIAAALAPAYAFALLHVAALCWLAAFGGFVLTYAGALLRPRS</sequence>
<keyword evidence="2" id="KW-1185">Reference proteome</keyword>
<name>A0A2S6ND60_9HYPH</name>
<comment type="caution">
    <text evidence="1">The sequence shown here is derived from an EMBL/GenBank/DDBJ whole genome shotgun (WGS) entry which is preliminary data.</text>
</comment>
<evidence type="ECO:0000313" key="2">
    <source>
        <dbReference type="Proteomes" id="UP000239089"/>
    </source>
</evidence>
<accession>A0A2S6ND60</accession>
<dbReference type="RefSeq" id="WP_104506781.1">
    <property type="nucleotide sequence ID" value="NZ_JACIGC010000005.1"/>
</dbReference>
<dbReference type="Proteomes" id="UP000239089">
    <property type="component" value="Unassembled WGS sequence"/>
</dbReference>
<dbReference type="InterPro" id="IPR010266">
    <property type="entry name" value="NnrS"/>
</dbReference>
<dbReference type="EMBL" id="NHSJ01000038">
    <property type="protein sequence ID" value="PPQ32547.1"/>
    <property type="molecule type" value="Genomic_DNA"/>
</dbReference>
<protein>
    <submittedName>
        <fullName evidence="1">Short-chain dehydrogenase</fullName>
    </submittedName>
</protein>
<dbReference type="OrthoDB" id="9770040at2"/>
<organism evidence="1 2">
    <name type="scientific">Rhodoblastus sphagnicola</name>
    <dbReference type="NCBI Taxonomy" id="333368"/>
    <lineage>
        <taxon>Bacteria</taxon>
        <taxon>Pseudomonadati</taxon>
        <taxon>Pseudomonadota</taxon>
        <taxon>Alphaproteobacteria</taxon>
        <taxon>Hyphomicrobiales</taxon>
        <taxon>Rhodoblastaceae</taxon>
        <taxon>Rhodoblastus</taxon>
    </lineage>
</organism>
<proteinExistence type="predicted"/>
<dbReference type="Pfam" id="PF05940">
    <property type="entry name" value="NnrS"/>
    <property type="match status" value="1"/>
</dbReference>
<evidence type="ECO:0000313" key="1">
    <source>
        <dbReference type="EMBL" id="PPQ32547.1"/>
    </source>
</evidence>